<dbReference type="RefSeq" id="WP_282591640.1">
    <property type="nucleotide sequence ID" value="NZ_JAPAAF010000011.1"/>
</dbReference>
<keyword evidence="4" id="KW-1185">Reference proteome</keyword>
<comment type="caution">
    <text evidence="3">The sequence shown here is derived from an EMBL/GenBank/DDBJ whole genome shotgun (WGS) entry which is preliminary data.</text>
</comment>
<keyword evidence="2" id="KW-1133">Transmembrane helix</keyword>
<dbReference type="Proteomes" id="UP001163821">
    <property type="component" value="Unassembled WGS sequence"/>
</dbReference>
<reference evidence="3" key="1">
    <citation type="submission" date="2022-10" db="EMBL/GenBank/DDBJ databases">
        <title>Gaoshiqiia sediminis gen. nov., sp. nov., isolated from coastal sediment.</title>
        <authorList>
            <person name="Yu W.X."/>
            <person name="Mu D.S."/>
            <person name="Du J.Z."/>
            <person name="Liang Y.Q."/>
        </authorList>
    </citation>
    <scope>NUCLEOTIDE SEQUENCE</scope>
    <source>
        <strain evidence="3">A06</strain>
    </source>
</reference>
<organism evidence="3 4">
    <name type="scientific">Gaoshiqia sediminis</name>
    <dbReference type="NCBI Taxonomy" id="2986998"/>
    <lineage>
        <taxon>Bacteria</taxon>
        <taxon>Pseudomonadati</taxon>
        <taxon>Bacteroidota</taxon>
        <taxon>Bacteroidia</taxon>
        <taxon>Marinilabiliales</taxon>
        <taxon>Prolixibacteraceae</taxon>
        <taxon>Gaoshiqia</taxon>
    </lineage>
</organism>
<accession>A0AA41YBC7</accession>
<evidence type="ECO:0000313" key="4">
    <source>
        <dbReference type="Proteomes" id="UP001163821"/>
    </source>
</evidence>
<evidence type="ECO:0000256" key="2">
    <source>
        <dbReference type="SAM" id="Phobius"/>
    </source>
</evidence>
<keyword evidence="2" id="KW-0812">Transmembrane</keyword>
<feature type="coiled-coil region" evidence="1">
    <location>
        <begin position="98"/>
        <end position="167"/>
    </location>
</feature>
<evidence type="ECO:0000256" key="1">
    <source>
        <dbReference type="SAM" id="Coils"/>
    </source>
</evidence>
<dbReference type="EMBL" id="JAPAAF010000011">
    <property type="protein sequence ID" value="MCW0483038.1"/>
    <property type="molecule type" value="Genomic_DNA"/>
</dbReference>
<gene>
    <name evidence="3" type="ORF">N2K84_09880</name>
</gene>
<keyword evidence="2" id="KW-0472">Membrane</keyword>
<evidence type="ECO:0000313" key="3">
    <source>
        <dbReference type="EMBL" id="MCW0483038.1"/>
    </source>
</evidence>
<keyword evidence="1" id="KW-0175">Coiled coil</keyword>
<feature type="transmembrane region" description="Helical" evidence="2">
    <location>
        <begin position="6"/>
        <end position="28"/>
    </location>
</feature>
<dbReference type="AlphaFoldDB" id="A0AA41YBC7"/>
<name>A0AA41YBC7_9BACT</name>
<proteinExistence type="predicted"/>
<protein>
    <submittedName>
        <fullName evidence="3">Uncharacterized protein</fullName>
    </submittedName>
</protein>
<sequence>MEKKQLRTIIIAAVIVIVGAVAAIYVYTQKQTEIKALMAEQMDLNEMIQQKDSVVNDLVTTFDEIESNLTFIKEKRSQLSLEQAEGGKDRKQALLEDITLMNSMLEESSKKIAELEEKLKKSGLNLRAFERRVAALNESIESQNVQIAELKQIIEQKDFQMAELNSKIEEMGMEMAKQADSISYKDQVITDKVSKLNTGHIAYGTYKELAEKGILTKEGGILGIGASKTLQQNLDEEYFTTLDIRESTVIPLHTKKAKVISEHPSDSYKLVEEEGQIAYLQIENPDKFWKISKYAVIEVK</sequence>